<dbReference type="Pfam" id="PF00480">
    <property type="entry name" value="ROK"/>
    <property type="match status" value="1"/>
</dbReference>
<dbReference type="Proteomes" id="UP000469125">
    <property type="component" value="Unassembled WGS sequence"/>
</dbReference>
<dbReference type="InterPro" id="IPR000600">
    <property type="entry name" value="ROK"/>
</dbReference>
<proteinExistence type="inferred from homology"/>
<reference evidence="2 3" key="1">
    <citation type="submission" date="2019-11" db="EMBL/GenBank/DDBJ databases">
        <authorList>
            <person name="Li X."/>
        </authorList>
    </citation>
    <scope>NUCLEOTIDE SEQUENCE [LARGE SCALE GENOMIC DNA]</scope>
    <source>
        <strain evidence="2 3">L9</strain>
    </source>
</reference>
<evidence type="ECO:0000313" key="3">
    <source>
        <dbReference type="Proteomes" id="UP000469125"/>
    </source>
</evidence>
<evidence type="ECO:0000313" key="2">
    <source>
        <dbReference type="EMBL" id="MUK87389.1"/>
    </source>
</evidence>
<dbReference type="PROSITE" id="PS01125">
    <property type="entry name" value="ROK"/>
    <property type="match status" value="1"/>
</dbReference>
<organism evidence="2 3">
    <name type="scientific">Ornithinibacillus caprae</name>
    <dbReference type="NCBI Taxonomy" id="2678566"/>
    <lineage>
        <taxon>Bacteria</taxon>
        <taxon>Bacillati</taxon>
        <taxon>Bacillota</taxon>
        <taxon>Bacilli</taxon>
        <taxon>Bacillales</taxon>
        <taxon>Bacillaceae</taxon>
        <taxon>Ornithinibacillus</taxon>
    </lineage>
</organism>
<dbReference type="PANTHER" id="PTHR18964">
    <property type="entry name" value="ROK (REPRESSOR, ORF, KINASE) FAMILY"/>
    <property type="match status" value="1"/>
</dbReference>
<comment type="caution">
    <text evidence="2">The sequence shown here is derived from an EMBL/GenBank/DDBJ whole genome shotgun (WGS) entry which is preliminary data.</text>
</comment>
<keyword evidence="3" id="KW-1185">Reference proteome</keyword>
<dbReference type="EMBL" id="WOCA01000002">
    <property type="protein sequence ID" value="MUK87389.1"/>
    <property type="molecule type" value="Genomic_DNA"/>
</dbReference>
<sequence>MFVKECSLGIDIGGTKIAAGLVDRSGHVLKQQTYSTPKESKDRILDVLRETVITFSNLAKEAGYNINGVGIGTAGQVNYDIGRIISGTSNITDWNNIPIIDYLKQYTSLPIYLDNDANTFAIAEYVFGEARGTDNLIGLTLGTGVGGGVISQGDLIRGEWGGAGELGHMTVNMNGPDCNCGSKGCIEVYASGTGIANRMKERLENLESTDLTEELKVYQGNRNQLTSKEVFSWYEAEMPVAKETINLAILALSYGIVNMIHTFNPSVIVLGGGLVREREWIATTIQEHIQHKGMSSLIGTVDIRLSKLGYDAGLIGASSQVWFQK</sequence>
<dbReference type="PANTHER" id="PTHR18964:SF149">
    <property type="entry name" value="BIFUNCTIONAL UDP-N-ACETYLGLUCOSAMINE 2-EPIMERASE_N-ACETYLMANNOSAMINE KINASE"/>
    <property type="match status" value="1"/>
</dbReference>
<protein>
    <submittedName>
        <fullName evidence="2">ROK family protein</fullName>
    </submittedName>
</protein>
<dbReference type="InterPro" id="IPR043129">
    <property type="entry name" value="ATPase_NBD"/>
</dbReference>
<gene>
    <name evidence="2" type="ORF">GMD78_03105</name>
</gene>
<comment type="similarity">
    <text evidence="1">Belongs to the ROK (NagC/XylR) family.</text>
</comment>
<dbReference type="SUPFAM" id="SSF53067">
    <property type="entry name" value="Actin-like ATPase domain"/>
    <property type="match status" value="1"/>
</dbReference>
<evidence type="ECO:0000256" key="1">
    <source>
        <dbReference type="ARBA" id="ARBA00006479"/>
    </source>
</evidence>
<dbReference type="InterPro" id="IPR049874">
    <property type="entry name" value="ROK_cs"/>
</dbReference>
<dbReference type="Gene3D" id="3.30.420.40">
    <property type="match status" value="2"/>
</dbReference>
<accession>A0A6N8FI14</accession>
<name>A0A6N8FI14_9BACI</name>
<dbReference type="AlphaFoldDB" id="A0A6N8FI14"/>